<evidence type="ECO:0000259" key="8">
    <source>
        <dbReference type="PROSITE" id="PS50089"/>
    </source>
</evidence>
<sequence length="692" mass="75065">MWRYLLVVLACLGLWVGGAQAGKGSIYVDTVLVDASSGDVGRNVTKEATVLNFEISRSNYNSKLWQKKDPIVFEGIIALVPGTKIPLPVAPLAALYDFTNKKISDVAADATAFNSSVSLLVAFDASRAEEQLGSLPSLFSNSQVVYLDYDMGKALRSQVTNIIASSSDSSEADAQSVQVPYIRLSIIHDSISGSSSNVAAIVVGSALGAFTLFIIVVILCCYRYRRQRMVRRRRRQQNRRQAMRERGINAVMASVVRGKNKPLPERKLKKFSLIEITPEKLVELEAQFHQLTVQGTRFSSSDDDSDDEKTTSKQVATDQRHRSRALSPSNSATTGASVQQAPRDDTNADEVFSPESLPPNSPRSTFDPTPNPSMPGGSASTSPSRWSRMTASMQAEDDSLPLFSKFMRASQHSSRVPSMYPGQVERRSLALPQEEAGSVPLSPLPVLTRTGRQTFILEIPDNDHGSKNGEPGTLAPNALAMASRPRARSSSMVRPRSSLCLPPTAHTKSSGQPRVLNMSLPDMVPSSRVDPIEPSAAAGSGATTGVRGNGLFTQGISNLKSFTKSIVNRTVSDDVDDVCLESGEKSSQSKSNGFVCSVCIDSFEPGDMARRLPCGHVFHQVCIDPWLTKKSSRCPMCNFNCAYKDPHGRGINETVGSTIDLNTSLDSTHNSIDGLDDEYMATPRHRLASILI</sequence>
<evidence type="ECO:0000256" key="3">
    <source>
        <dbReference type="ARBA" id="ARBA00022833"/>
    </source>
</evidence>
<feature type="compositionally biased region" description="Low complexity" evidence="5">
    <location>
        <begin position="486"/>
        <end position="499"/>
    </location>
</feature>
<keyword evidence="10" id="KW-1185">Reference proteome</keyword>
<keyword evidence="1" id="KW-0479">Metal-binding</keyword>
<name>A0A9W8B2F3_9FUNG</name>
<protein>
    <recommendedName>
        <fullName evidence="8">RING-type domain-containing protein</fullName>
    </recommendedName>
</protein>
<evidence type="ECO:0000256" key="2">
    <source>
        <dbReference type="ARBA" id="ARBA00022771"/>
    </source>
</evidence>
<evidence type="ECO:0000256" key="6">
    <source>
        <dbReference type="SAM" id="Phobius"/>
    </source>
</evidence>
<dbReference type="GO" id="GO:0008270">
    <property type="term" value="F:zinc ion binding"/>
    <property type="evidence" value="ECO:0007669"/>
    <property type="project" value="UniProtKB-KW"/>
</dbReference>
<feature type="chain" id="PRO_5040789946" description="RING-type domain-containing protein" evidence="7">
    <location>
        <begin position="22"/>
        <end position="692"/>
    </location>
</feature>
<feature type="compositionally biased region" description="Polar residues" evidence="5">
    <location>
        <begin position="378"/>
        <end position="391"/>
    </location>
</feature>
<dbReference type="PANTHER" id="PTHR14155">
    <property type="entry name" value="RING FINGER DOMAIN-CONTAINING"/>
    <property type="match status" value="1"/>
</dbReference>
<dbReference type="InterPro" id="IPR053238">
    <property type="entry name" value="RING-H2_zinc_finger"/>
</dbReference>
<dbReference type="PROSITE" id="PS50089">
    <property type="entry name" value="ZF_RING_2"/>
    <property type="match status" value="1"/>
</dbReference>
<dbReference type="InterPro" id="IPR001841">
    <property type="entry name" value="Znf_RING"/>
</dbReference>
<gene>
    <name evidence="9" type="ORF">H4R34_005352</name>
</gene>
<proteinExistence type="predicted"/>
<dbReference type="Pfam" id="PF13639">
    <property type="entry name" value="zf-RING_2"/>
    <property type="match status" value="1"/>
</dbReference>
<feature type="region of interest" description="Disordered" evidence="5">
    <location>
        <begin position="486"/>
        <end position="516"/>
    </location>
</feature>
<feature type="domain" description="RING-type" evidence="8">
    <location>
        <begin position="596"/>
        <end position="638"/>
    </location>
</feature>
<feature type="transmembrane region" description="Helical" evidence="6">
    <location>
        <begin position="198"/>
        <end position="224"/>
    </location>
</feature>
<evidence type="ECO:0000313" key="10">
    <source>
        <dbReference type="Proteomes" id="UP001151582"/>
    </source>
</evidence>
<keyword evidence="6" id="KW-1133">Transmembrane helix</keyword>
<comment type="caution">
    <text evidence="9">The sequence shown here is derived from an EMBL/GenBank/DDBJ whole genome shotgun (WGS) entry which is preliminary data.</text>
</comment>
<dbReference type="AlphaFoldDB" id="A0A9W8B2F3"/>
<reference evidence="9" key="1">
    <citation type="submission" date="2022-07" db="EMBL/GenBank/DDBJ databases">
        <title>Phylogenomic reconstructions and comparative analyses of Kickxellomycotina fungi.</title>
        <authorList>
            <person name="Reynolds N.K."/>
            <person name="Stajich J.E."/>
            <person name="Barry K."/>
            <person name="Grigoriev I.V."/>
            <person name="Crous P."/>
            <person name="Smith M.E."/>
        </authorList>
    </citation>
    <scope>NUCLEOTIDE SEQUENCE</scope>
    <source>
        <strain evidence="9">RSA 567</strain>
    </source>
</reference>
<dbReference type="InterPro" id="IPR013083">
    <property type="entry name" value="Znf_RING/FYVE/PHD"/>
</dbReference>
<accession>A0A9W8B2F3</accession>
<dbReference type="SMART" id="SM00184">
    <property type="entry name" value="RING"/>
    <property type="match status" value="1"/>
</dbReference>
<keyword evidence="3" id="KW-0862">Zinc</keyword>
<dbReference type="EMBL" id="JANBQB010001009">
    <property type="protein sequence ID" value="KAJ1972612.1"/>
    <property type="molecule type" value="Genomic_DNA"/>
</dbReference>
<dbReference type="Gene3D" id="3.30.40.10">
    <property type="entry name" value="Zinc/RING finger domain, C3HC4 (zinc finger)"/>
    <property type="match status" value="1"/>
</dbReference>
<feature type="region of interest" description="Disordered" evidence="5">
    <location>
        <begin position="295"/>
        <end position="391"/>
    </location>
</feature>
<evidence type="ECO:0000256" key="1">
    <source>
        <dbReference type="ARBA" id="ARBA00022723"/>
    </source>
</evidence>
<keyword evidence="7" id="KW-0732">Signal</keyword>
<dbReference type="OrthoDB" id="8062037at2759"/>
<evidence type="ECO:0000256" key="4">
    <source>
        <dbReference type="PROSITE-ProRule" id="PRU00175"/>
    </source>
</evidence>
<organism evidence="9 10">
    <name type="scientific">Dimargaris verticillata</name>
    <dbReference type="NCBI Taxonomy" id="2761393"/>
    <lineage>
        <taxon>Eukaryota</taxon>
        <taxon>Fungi</taxon>
        <taxon>Fungi incertae sedis</taxon>
        <taxon>Zoopagomycota</taxon>
        <taxon>Kickxellomycotina</taxon>
        <taxon>Dimargaritomycetes</taxon>
        <taxon>Dimargaritales</taxon>
        <taxon>Dimargaritaceae</taxon>
        <taxon>Dimargaris</taxon>
    </lineage>
</organism>
<dbReference type="PANTHER" id="PTHR14155:SF627">
    <property type="entry name" value="OS06G0192800 PROTEIN"/>
    <property type="match status" value="1"/>
</dbReference>
<feature type="signal peptide" evidence="7">
    <location>
        <begin position="1"/>
        <end position="21"/>
    </location>
</feature>
<feature type="compositionally biased region" description="Polar residues" evidence="5">
    <location>
        <begin position="326"/>
        <end position="340"/>
    </location>
</feature>
<keyword evidence="6" id="KW-0812">Transmembrane</keyword>
<evidence type="ECO:0000256" key="7">
    <source>
        <dbReference type="SAM" id="SignalP"/>
    </source>
</evidence>
<keyword evidence="6" id="KW-0472">Membrane</keyword>
<evidence type="ECO:0000256" key="5">
    <source>
        <dbReference type="SAM" id="MobiDB-lite"/>
    </source>
</evidence>
<dbReference type="CDD" id="cd16454">
    <property type="entry name" value="RING-H2_PA-TM-RING"/>
    <property type="match status" value="1"/>
</dbReference>
<keyword evidence="2 4" id="KW-0863">Zinc-finger</keyword>
<dbReference type="Proteomes" id="UP001151582">
    <property type="component" value="Unassembled WGS sequence"/>
</dbReference>
<dbReference type="SUPFAM" id="SSF57850">
    <property type="entry name" value="RING/U-box"/>
    <property type="match status" value="1"/>
</dbReference>
<evidence type="ECO:0000313" key="9">
    <source>
        <dbReference type="EMBL" id="KAJ1972612.1"/>
    </source>
</evidence>